<evidence type="ECO:0000256" key="1">
    <source>
        <dbReference type="ARBA" id="ARBA00004141"/>
    </source>
</evidence>
<keyword evidence="5 6" id="KW-0472">Membrane</keyword>
<feature type="domain" description="EamA" evidence="7">
    <location>
        <begin position="4"/>
        <end position="137"/>
    </location>
</feature>
<sequence length="300" mass="32350">MEATGIALRIGATFFFTIMVVFVKLLADEVPLGQVVFFRSAVALIPLVLFLMWTRDFPSGLRTKRPLAHIARCLLGCTALFASFASLKYLPLAHASIIGYLAPVLAVVLARFLLGEQVNGMRWIAVVLGFLGMLVLVLPSMTAATVDRSYLIGTALALAMAIFTAGAKIQIRSLAQTENAGAIAFYFALTCALAGGVSVFWGWIQPDALQLVYLCGAGIAGGIAHIMMTLALQHSEISKLAPFEYLSLIFAVLADFILFRLVPDGAFYISTLMILVAMWAITVKDSANGRPAEKVQTKRV</sequence>
<dbReference type="AlphaFoldDB" id="A0AAD0EDS0"/>
<reference evidence="8 9" key="1">
    <citation type="journal article" date="2017" name="Front. Microbiol.">
        <title>Phaeobacter piscinae sp. nov., a species of the Roseobacter group and potential aquaculture probiont.</title>
        <authorList>
            <person name="Sonnenschein E.C."/>
            <person name="Phippen C.B.W."/>
            <person name="Nielsen K.F."/>
            <person name="Mateiu R.V."/>
            <person name="Melchiorsen J."/>
            <person name="Gram L."/>
            <person name="Overmann J."/>
            <person name="Freese H.M."/>
        </authorList>
    </citation>
    <scope>NUCLEOTIDE SEQUENCE [LARGE SCALE GENOMIC DNA]</scope>
    <source>
        <strain evidence="8 9">P63</strain>
    </source>
</reference>
<evidence type="ECO:0000313" key="9">
    <source>
        <dbReference type="Proteomes" id="UP000217545"/>
    </source>
</evidence>
<comment type="subcellular location">
    <subcellularLocation>
        <location evidence="1">Membrane</location>
        <topology evidence="1">Multi-pass membrane protein</topology>
    </subcellularLocation>
</comment>
<feature type="transmembrane region" description="Helical" evidence="6">
    <location>
        <begin position="150"/>
        <end position="171"/>
    </location>
</feature>
<protein>
    <submittedName>
        <fullName evidence="8">Permease</fullName>
    </submittedName>
</protein>
<dbReference type="Pfam" id="PF00892">
    <property type="entry name" value="EamA"/>
    <property type="match status" value="1"/>
</dbReference>
<organism evidence="8 9">
    <name type="scientific">Phaeobacter gallaeciensis</name>
    <dbReference type="NCBI Taxonomy" id="60890"/>
    <lineage>
        <taxon>Bacteria</taxon>
        <taxon>Pseudomonadati</taxon>
        <taxon>Pseudomonadota</taxon>
        <taxon>Alphaproteobacteria</taxon>
        <taxon>Rhodobacterales</taxon>
        <taxon>Roseobacteraceae</taxon>
        <taxon>Phaeobacter</taxon>
    </lineage>
</organism>
<name>A0AAD0EDS0_9RHOB</name>
<evidence type="ECO:0000259" key="7">
    <source>
        <dbReference type="Pfam" id="PF00892"/>
    </source>
</evidence>
<dbReference type="RefSeq" id="WP_096705128.1">
    <property type="nucleotide sequence ID" value="NZ_CP010636.1"/>
</dbReference>
<keyword evidence="4 6" id="KW-1133">Transmembrane helix</keyword>
<feature type="transmembrane region" description="Helical" evidence="6">
    <location>
        <begin position="66"/>
        <end position="87"/>
    </location>
</feature>
<dbReference type="GO" id="GO:0016020">
    <property type="term" value="C:membrane"/>
    <property type="evidence" value="ECO:0007669"/>
    <property type="project" value="UniProtKB-SubCell"/>
</dbReference>
<evidence type="ECO:0000313" key="8">
    <source>
        <dbReference type="EMBL" id="ATF06859.1"/>
    </source>
</evidence>
<feature type="transmembrane region" description="Helical" evidence="6">
    <location>
        <begin position="210"/>
        <end position="231"/>
    </location>
</feature>
<evidence type="ECO:0000256" key="4">
    <source>
        <dbReference type="ARBA" id="ARBA00022989"/>
    </source>
</evidence>
<accession>A0AAD0EDS0</accession>
<dbReference type="InterPro" id="IPR037185">
    <property type="entry name" value="EmrE-like"/>
</dbReference>
<feature type="transmembrane region" description="Helical" evidence="6">
    <location>
        <begin position="265"/>
        <end position="283"/>
    </location>
</feature>
<comment type="similarity">
    <text evidence="2">Belongs to the drug/metabolite transporter (DMT) superfamily. 10 TMS drug/metabolite exporter (DME) (TC 2.A.7.3) family.</text>
</comment>
<evidence type="ECO:0000256" key="6">
    <source>
        <dbReference type="SAM" id="Phobius"/>
    </source>
</evidence>
<feature type="transmembrane region" description="Helical" evidence="6">
    <location>
        <begin position="32"/>
        <end position="54"/>
    </location>
</feature>
<gene>
    <name evidence="8" type="ORF">PhaeoP63_02807</name>
</gene>
<evidence type="ECO:0000256" key="2">
    <source>
        <dbReference type="ARBA" id="ARBA00009853"/>
    </source>
</evidence>
<evidence type="ECO:0000256" key="5">
    <source>
        <dbReference type="ARBA" id="ARBA00023136"/>
    </source>
</evidence>
<proteinExistence type="inferred from homology"/>
<feature type="transmembrane region" description="Helical" evidence="6">
    <location>
        <begin position="123"/>
        <end position="144"/>
    </location>
</feature>
<feature type="transmembrane region" description="Helical" evidence="6">
    <location>
        <begin position="93"/>
        <end position="114"/>
    </location>
</feature>
<keyword evidence="3 6" id="KW-0812">Transmembrane</keyword>
<feature type="transmembrane region" description="Helical" evidence="6">
    <location>
        <begin position="183"/>
        <end position="204"/>
    </location>
</feature>
<dbReference type="InterPro" id="IPR000620">
    <property type="entry name" value="EamA_dom"/>
</dbReference>
<dbReference type="PANTHER" id="PTHR22911">
    <property type="entry name" value="ACYL-MALONYL CONDENSING ENZYME-RELATED"/>
    <property type="match status" value="1"/>
</dbReference>
<feature type="transmembrane region" description="Helical" evidence="6">
    <location>
        <begin position="243"/>
        <end position="259"/>
    </location>
</feature>
<evidence type="ECO:0000256" key="3">
    <source>
        <dbReference type="ARBA" id="ARBA00022692"/>
    </source>
</evidence>
<dbReference type="SUPFAM" id="SSF103481">
    <property type="entry name" value="Multidrug resistance efflux transporter EmrE"/>
    <property type="match status" value="2"/>
</dbReference>
<dbReference type="Proteomes" id="UP000217545">
    <property type="component" value="Chromosome"/>
</dbReference>
<feature type="transmembrane region" description="Helical" evidence="6">
    <location>
        <begin position="7"/>
        <end position="26"/>
    </location>
</feature>
<dbReference type="PANTHER" id="PTHR22911:SF6">
    <property type="entry name" value="SOLUTE CARRIER FAMILY 35 MEMBER G1"/>
    <property type="match status" value="1"/>
</dbReference>
<dbReference type="EMBL" id="CP010784">
    <property type="protein sequence ID" value="ATF06859.1"/>
    <property type="molecule type" value="Genomic_DNA"/>
</dbReference>